<proteinExistence type="predicted"/>
<dbReference type="AlphaFoldDB" id="A0A1B9N9H4"/>
<name>A0A1B9N9H4_9MICO</name>
<evidence type="ECO:0000313" key="2">
    <source>
        <dbReference type="Proteomes" id="UP000093355"/>
    </source>
</evidence>
<dbReference type="EMBL" id="LXMD01000025">
    <property type="protein sequence ID" value="OCG73258.1"/>
    <property type="molecule type" value="Genomic_DNA"/>
</dbReference>
<reference evidence="1 2" key="1">
    <citation type="submission" date="2016-05" db="EMBL/GenBank/DDBJ databases">
        <authorList>
            <person name="Lavstsen T."/>
            <person name="Jespersen J.S."/>
        </authorList>
    </citation>
    <scope>NUCLEOTIDE SEQUENCE [LARGE SCALE GENOMIC DNA]</scope>
    <source>
        <strain evidence="1 2">YLB-01</strain>
    </source>
</reference>
<comment type="caution">
    <text evidence="1">The sequence shown here is derived from an EMBL/GenBank/DDBJ whole genome shotgun (WGS) entry which is preliminary data.</text>
</comment>
<accession>A0A1B9N9H4</accession>
<sequence>MTVDRGTPLSSTRDPVAFWLAIASTVLLVFAVFNLVQTAMVPTRWAGVVLWAIAAVAYAALGIVFWASARATVWIEDGRVIRGGVSGRHGRPVARGAFGWSLPVTPGLAPEVRTLLGRPYLVLAQSDRTDPVAALRETPRADRSLAQLEVVARQSGGWLSRAFLWHRTPPRSAIAPLDPAAVDCVRAAL</sequence>
<protein>
    <submittedName>
        <fullName evidence="1">Uncharacterized protein</fullName>
    </submittedName>
</protein>
<organism evidence="1 2">
    <name type="scientific">Microbacterium sediminis</name>
    <dbReference type="NCBI Taxonomy" id="904291"/>
    <lineage>
        <taxon>Bacteria</taxon>
        <taxon>Bacillati</taxon>
        <taxon>Actinomycetota</taxon>
        <taxon>Actinomycetes</taxon>
        <taxon>Micrococcales</taxon>
        <taxon>Microbacteriaceae</taxon>
        <taxon>Microbacterium</taxon>
    </lineage>
</organism>
<dbReference type="Proteomes" id="UP000093355">
    <property type="component" value="Unassembled WGS sequence"/>
</dbReference>
<evidence type="ECO:0000313" key="1">
    <source>
        <dbReference type="EMBL" id="OCG73258.1"/>
    </source>
</evidence>
<keyword evidence="2" id="KW-1185">Reference proteome</keyword>
<dbReference type="RefSeq" id="WP_067026808.1">
    <property type="nucleotide sequence ID" value="NZ_CP038256.1"/>
</dbReference>
<gene>
    <name evidence="1" type="ORF">A7J15_08105</name>
</gene>